<feature type="transmembrane region" description="Helical" evidence="1">
    <location>
        <begin position="12"/>
        <end position="29"/>
    </location>
</feature>
<evidence type="ECO:0000313" key="3">
    <source>
        <dbReference type="Proteomes" id="UP000002215"/>
    </source>
</evidence>
<gene>
    <name evidence="2" type="ordered locus">Cpin_4125</name>
</gene>
<organism evidence="2 3">
    <name type="scientific">Chitinophaga pinensis (strain ATCC 43595 / DSM 2588 / LMG 13176 / NBRC 15968 / NCIMB 11800 / UQM 2034)</name>
    <dbReference type="NCBI Taxonomy" id="485918"/>
    <lineage>
        <taxon>Bacteria</taxon>
        <taxon>Pseudomonadati</taxon>
        <taxon>Bacteroidota</taxon>
        <taxon>Chitinophagia</taxon>
        <taxon>Chitinophagales</taxon>
        <taxon>Chitinophagaceae</taxon>
        <taxon>Chitinophaga</taxon>
    </lineage>
</organism>
<dbReference type="EMBL" id="CP001699">
    <property type="protein sequence ID" value="ACU61584.1"/>
    <property type="molecule type" value="Genomic_DNA"/>
</dbReference>
<dbReference type="Proteomes" id="UP000002215">
    <property type="component" value="Chromosome"/>
</dbReference>
<dbReference type="KEGG" id="cpi:Cpin_4125"/>
<reference evidence="2 3" key="2">
    <citation type="journal article" date="2010" name="Stand. Genomic Sci.">
        <title>Complete genome sequence of Chitinophaga pinensis type strain (UQM 2034).</title>
        <authorList>
            <person name="Glavina Del Rio T."/>
            <person name="Abt B."/>
            <person name="Spring S."/>
            <person name="Lapidus A."/>
            <person name="Nolan M."/>
            <person name="Tice H."/>
            <person name="Copeland A."/>
            <person name="Cheng J.F."/>
            <person name="Chen F."/>
            <person name="Bruce D."/>
            <person name="Goodwin L."/>
            <person name="Pitluck S."/>
            <person name="Ivanova N."/>
            <person name="Mavromatis K."/>
            <person name="Mikhailova N."/>
            <person name="Pati A."/>
            <person name="Chen A."/>
            <person name="Palaniappan K."/>
            <person name="Land M."/>
            <person name="Hauser L."/>
            <person name="Chang Y.J."/>
            <person name="Jeffries C.D."/>
            <person name="Chain P."/>
            <person name="Saunders E."/>
            <person name="Detter J.C."/>
            <person name="Brettin T."/>
            <person name="Rohde M."/>
            <person name="Goker M."/>
            <person name="Bristow J."/>
            <person name="Eisen J.A."/>
            <person name="Markowitz V."/>
            <person name="Hugenholtz P."/>
            <person name="Kyrpides N.C."/>
            <person name="Klenk H.P."/>
            <person name="Lucas S."/>
        </authorList>
    </citation>
    <scope>NUCLEOTIDE SEQUENCE [LARGE SCALE GENOMIC DNA]</scope>
    <source>
        <strain evidence="3">ATCC 43595 / DSM 2588 / LMG 13176 / NBRC 15968 / NCIMB 11800 / UQM 2034</strain>
    </source>
</reference>
<evidence type="ECO:0000256" key="1">
    <source>
        <dbReference type="SAM" id="Phobius"/>
    </source>
</evidence>
<sequence length="187" mass="21508">MKDINGRITGQIIMISLGLIFITFIFIMANQPEWDPTVRQETTNDFVERYITDFTKLAEALDSRDFDKRAFNADYNQKKDKFVLSPDDSLSDTPASDTLRRMLYNARAKYGLDYLAHREHTNFYRLVMGPRTTHFSVLVMQGTDSIPRMEFINDSTAMNLSISAEVRKAALKDHGVTHVSGRVWVDM</sequence>
<proteinExistence type="predicted"/>
<keyword evidence="1" id="KW-0812">Transmembrane</keyword>
<dbReference type="RefSeq" id="WP_012791756.1">
    <property type="nucleotide sequence ID" value="NC_013132.1"/>
</dbReference>
<name>A0A979G652_CHIPD</name>
<keyword evidence="1" id="KW-0472">Membrane</keyword>
<dbReference type="AlphaFoldDB" id="A0A979G652"/>
<keyword evidence="1" id="KW-1133">Transmembrane helix</keyword>
<evidence type="ECO:0000313" key="2">
    <source>
        <dbReference type="EMBL" id="ACU61584.1"/>
    </source>
</evidence>
<protein>
    <submittedName>
        <fullName evidence="2">Uncharacterized protein</fullName>
    </submittedName>
</protein>
<reference evidence="3" key="1">
    <citation type="submission" date="2009-08" db="EMBL/GenBank/DDBJ databases">
        <title>The complete genome of Chitinophaga pinensis DSM 2588.</title>
        <authorList>
            <consortium name="US DOE Joint Genome Institute (JGI-PGF)"/>
            <person name="Lucas S."/>
            <person name="Copeland A."/>
            <person name="Lapidus A."/>
            <person name="Glavina del Rio T."/>
            <person name="Dalin E."/>
            <person name="Tice H."/>
            <person name="Bruce D."/>
            <person name="Goodwin L."/>
            <person name="Pitluck S."/>
            <person name="Kyrpides N."/>
            <person name="Mavromatis K."/>
            <person name="Ivanova N."/>
            <person name="Mikhailova N."/>
            <person name="Sims D."/>
            <person name="Meinche L."/>
            <person name="Brettin T."/>
            <person name="Detter J.C."/>
            <person name="Han C."/>
            <person name="Larimer F."/>
            <person name="Land M."/>
            <person name="Hauser L."/>
            <person name="Markowitz V."/>
            <person name="Cheng J.-F."/>
            <person name="Hugenholtz P."/>
            <person name="Woyke T."/>
            <person name="Wu D."/>
            <person name="Spring S."/>
            <person name="Klenk H.-P."/>
            <person name="Eisen J.A."/>
        </authorList>
    </citation>
    <scope>NUCLEOTIDE SEQUENCE [LARGE SCALE GENOMIC DNA]</scope>
    <source>
        <strain evidence="3">ATCC 43595 / DSM 2588 / LMG 13176 / NBRC 15968 / NCIMB 11800 / UQM 2034</strain>
    </source>
</reference>
<accession>A0A979G652</accession>
<dbReference type="OrthoDB" id="9830060at2"/>